<dbReference type="Proteomes" id="UP000012338">
    <property type="component" value="Unassembled WGS sequence"/>
</dbReference>
<organism evidence="1 2">
    <name type="scientific">Cochliobolus heterostrophus (strain C4 / ATCC 48331 / race T)</name>
    <name type="common">Southern corn leaf blight fungus</name>
    <name type="synonym">Bipolaris maydis</name>
    <dbReference type="NCBI Taxonomy" id="665024"/>
    <lineage>
        <taxon>Eukaryota</taxon>
        <taxon>Fungi</taxon>
        <taxon>Dikarya</taxon>
        <taxon>Ascomycota</taxon>
        <taxon>Pezizomycotina</taxon>
        <taxon>Dothideomycetes</taxon>
        <taxon>Pleosporomycetidae</taxon>
        <taxon>Pleosporales</taxon>
        <taxon>Pleosporineae</taxon>
        <taxon>Pleosporaceae</taxon>
        <taxon>Bipolaris</taxon>
    </lineage>
</organism>
<accession>N4WGX2</accession>
<evidence type="ECO:0000313" key="1">
    <source>
        <dbReference type="EMBL" id="ENH98489.1"/>
    </source>
</evidence>
<evidence type="ECO:0000313" key="2">
    <source>
        <dbReference type="Proteomes" id="UP000012338"/>
    </source>
</evidence>
<sequence>MLKILQINVNRSSSATESALDLAIKVDAKIVAIYRSPELYSDTTYPRGLLLKA</sequence>
<reference evidence="2" key="2">
    <citation type="journal article" date="2013" name="PLoS Genet.">
        <title>Comparative genome structure, secondary metabolite, and effector coding capacity across Cochliobolus pathogens.</title>
        <authorList>
            <person name="Condon B.J."/>
            <person name="Leng Y."/>
            <person name="Wu D."/>
            <person name="Bushley K.E."/>
            <person name="Ohm R.A."/>
            <person name="Otillar R."/>
            <person name="Martin J."/>
            <person name="Schackwitz W."/>
            <person name="Grimwood J."/>
            <person name="MohdZainudin N."/>
            <person name="Xue C."/>
            <person name="Wang R."/>
            <person name="Manning V.A."/>
            <person name="Dhillon B."/>
            <person name="Tu Z.J."/>
            <person name="Steffenson B.J."/>
            <person name="Salamov A."/>
            <person name="Sun H."/>
            <person name="Lowry S."/>
            <person name="LaButti K."/>
            <person name="Han J."/>
            <person name="Copeland A."/>
            <person name="Lindquist E."/>
            <person name="Barry K."/>
            <person name="Schmutz J."/>
            <person name="Baker S.E."/>
            <person name="Ciuffetti L.M."/>
            <person name="Grigoriev I.V."/>
            <person name="Zhong S."/>
            <person name="Turgeon B.G."/>
        </authorList>
    </citation>
    <scope>NUCLEOTIDE SEQUENCE [LARGE SCALE GENOMIC DNA]</scope>
    <source>
        <strain evidence="2">C4 / ATCC 48331 / race T</strain>
    </source>
</reference>
<reference evidence="1 2" key="1">
    <citation type="journal article" date="2012" name="PLoS Pathog.">
        <title>Diverse lifestyles and strategies of plant pathogenesis encoded in the genomes of eighteen Dothideomycetes fungi.</title>
        <authorList>
            <person name="Ohm R.A."/>
            <person name="Feau N."/>
            <person name="Henrissat B."/>
            <person name="Schoch C.L."/>
            <person name="Horwitz B.A."/>
            <person name="Barry K.W."/>
            <person name="Condon B.J."/>
            <person name="Copeland A.C."/>
            <person name="Dhillon B."/>
            <person name="Glaser F."/>
            <person name="Hesse C.N."/>
            <person name="Kosti I."/>
            <person name="LaButti K."/>
            <person name="Lindquist E.A."/>
            <person name="Lucas S."/>
            <person name="Salamov A.A."/>
            <person name="Bradshaw R.E."/>
            <person name="Ciuffetti L."/>
            <person name="Hamelin R.C."/>
            <person name="Kema G.H.J."/>
            <person name="Lawrence C."/>
            <person name="Scott J.A."/>
            <person name="Spatafora J.W."/>
            <person name="Turgeon B.G."/>
            <person name="de Wit P.J.G.M."/>
            <person name="Zhong S."/>
            <person name="Goodwin S.B."/>
            <person name="Grigoriev I.V."/>
        </authorList>
    </citation>
    <scope>NUCLEOTIDE SEQUENCE [LARGE SCALE GENOMIC DNA]</scope>
    <source>
        <strain evidence="2">C4 / ATCC 48331 / race T</strain>
    </source>
</reference>
<name>N4WGX2_COCH4</name>
<dbReference type="AlphaFoldDB" id="N4WGX2"/>
<keyword evidence="2" id="KW-1185">Reference proteome</keyword>
<gene>
    <name evidence="1" type="ORF">COCC4DRAFT_46031</name>
</gene>
<proteinExistence type="predicted"/>
<dbReference type="HOGENOM" id="CLU_3068514_0_0_1"/>
<protein>
    <submittedName>
        <fullName evidence="1">Uncharacterized protein</fullName>
    </submittedName>
</protein>
<dbReference type="EMBL" id="KB733624">
    <property type="protein sequence ID" value="ENH98489.1"/>
    <property type="molecule type" value="Genomic_DNA"/>
</dbReference>